<gene>
    <name evidence="1" type="ORF">QAD02_023781</name>
</gene>
<organism evidence="1 2">
    <name type="scientific">Eretmocerus hayati</name>
    <dbReference type="NCBI Taxonomy" id="131215"/>
    <lineage>
        <taxon>Eukaryota</taxon>
        <taxon>Metazoa</taxon>
        <taxon>Ecdysozoa</taxon>
        <taxon>Arthropoda</taxon>
        <taxon>Hexapoda</taxon>
        <taxon>Insecta</taxon>
        <taxon>Pterygota</taxon>
        <taxon>Neoptera</taxon>
        <taxon>Endopterygota</taxon>
        <taxon>Hymenoptera</taxon>
        <taxon>Apocrita</taxon>
        <taxon>Proctotrupomorpha</taxon>
        <taxon>Chalcidoidea</taxon>
        <taxon>Aphelinidae</taxon>
        <taxon>Aphelininae</taxon>
        <taxon>Eretmocerus</taxon>
    </lineage>
</organism>
<sequence length="237" mass="26866">MSSSGDSVASGSDKSTLEDFLESLKNLKEEKEREIFKLMGVVKNNEVKTIGPDVTPEEIRFKRLRYIQSMAEVVAEEQPQYIAMPNTHDAYADALNDLEEEVQSTLQLEKSVDEDIAELEASILALEHKKVAFQQMDEACQATSTPVETNLEAELVTAKCIFQEAKKDLATLVEVLYPNNENFQTLLYELTRAYTKGGDNLYITRKPEHADFVAFLDEADITQYHPHDKTKVKLRDL</sequence>
<accession>A0ACC2PYZ8</accession>
<keyword evidence="2" id="KW-1185">Reference proteome</keyword>
<dbReference type="Proteomes" id="UP001239111">
    <property type="component" value="Chromosome 1"/>
</dbReference>
<proteinExistence type="predicted"/>
<evidence type="ECO:0000313" key="1">
    <source>
        <dbReference type="EMBL" id="KAJ8687986.1"/>
    </source>
</evidence>
<protein>
    <submittedName>
        <fullName evidence="1">Uncharacterized protein</fullName>
    </submittedName>
</protein>
<name>A0ACC2PYZ8_9HYME</name>
<dbReference type="EMBL" id="CM056741">
    <property type="protein sequence ID" value="KAJ8687986.1"/>
    <property type="molecule type" value="Genomic_DNA"/>
</dbReference>
<reference evidence="1" key="1">
    <citation type="submission" date="2023-04" db="EMBL/GenBank/DDBJ databases">
        <title>A chromosome-level genome assembly of the parasitoid wasp Eretmocerus hayati.</title>
        <authorList>
            <person name="Zhong Y."/>
            <person name="Liu S."/>
            <person name="Liu Y."/>
        </authorList>
    </citation>
    <scope>NUCLEOTIDE SEQUENCE</scope>
    <source>
        <strain evidence="1">ZJU_SS_LIU_2023</strain>
    </source>
</reference>
<comment type="caution">
    <text evidence="1">The sequence shown here is derived from an EMBL/GenBank/DDBJ whole genome shotgun (WGS) entry which is preliminary data.</text>
</comment>
<evidence type="ECO:0000313" key="2">
    <source>
        <dbReference type="Proteomes" id="UP001239111"/>
    </source>
</evidence>